<keyword evidence="5 10" id="KW-0812">Transmembrane</keyword>
<feature type="transmembrane region" description="Helical" evidence="10">
    <location>
        <begin position="7"/>
        <end position="30"/>
    </location>
</feature>
<comment type="subcellular location">
    <subcellularLocation>
        <location evidence="2">Endosome membrane</location>
        <topology evidence="2">Multi-pass membrane protein</topology>
    </subcellularLocation>
    <subcellularLocation>
        <location evidence="1">Lysosome membrane</location>
        <topology evidence="1">Multi-pass membrane protein</topology>
    </subcellularLocation>
</comment>
<evidence type="ECO:0000256" key="5">
    <source>
        <dbReference type="ARBA" id="ARBA00022692"/>
    </source>
</evidence>
<dbReference type="PRINTS" id="PR02095">
    <property type="entry name" value="TRNSPORTRHRG"/>
</dbReference>
<keyword evidence="7 10" id="KW-1133">Transmembrane helix</keyword>
<dbReference type="InterPro" id="IPR026218">
    <property type="entry name" value="HRG"/>
</dbReference>
<keyword evidence="6" id="KW-0967">Endosome</keyword>
<gene>
    <name evidence="11" type="ORF">KPH14_011108</name>
</gene>
<accession>A0AAD9RHF6</accession>
<comment type="similarity">
    <text evidence="3">Belongs to the HRG family.</text>
</comment>
<reference evidence="11" key="2">
    <citation type="journal article" date="2023" name="Commun. Biol.">
        <title>Intrasexual cuticular hydrocarbon dimorphism in a wasp sheds light on hydrocarbon biosynthesis genes in Hymenoptera.</title>
        <authorList>
            <person name="Moris V.C."/>
            <person name="Podsiadlowski L."/>
            <person name="Martin S."/>
            <person name="Oeyen J.P."/>
            <person name="Donath A."/>
            <person name="Petersen M."/>
            <person name="Wilbrandt J."/>
            <person name="Misof B."/>
            <person name="Liedtke D."/>
            <person name="Thamm M."/>
            <person name="Scheiner R."/>
            <person name="Schmitt T."/>
            <person name="Niehuis O."/>
        </authorList>
    </citation>
    <scope>NUCLEOTIDE SEQUENCE</scope>
    <source>
        <strain evidence="11">GBR_01_08_01A</strain>
    </source>
</reference>
<evidence type="ECO:0000313" key="12">
    <source>
        <dbReference type="Proteomes" id="UP001258017"/>
    </source>
</evidence>
<dbReference type="AlphaFoldDB" id="A0AAD9RHF6"/>
<evidence type="ECO:0000256" key="3">
    <source>
        <dbReference type="ARBA" id="ARBA00006203"/>
    </source>
</evidence>
<keyword evidence="8 10" id="KW-0472">Membrane</keyword>
<feature type="transmembrane region" description="Helical" evidence="10">
    <location>
        <begin position="109"/>
        <end position="129"/>
    </location>
</feature>
<reference evidence="11" key="1">
    <citation type="submission" date="2021-08" db="EMBL/GenBank/DDBJ databases">
        <authorList>
            <person name="Misof B."/>
            <person name="Oliver O."/>
            <person name="Podsiadlowski L."/>
            <person name="Donath A."/>
            <person name="Peters R."/>
            <person name="Mayer C."/>
            <person name="Rust J."/>
            <person name="Gunkel S."/>
            <person name="Lesny P."/>
            <person name="Martin S."/>
            <person name="Oeyen J.P."/>
            <person name="Petersen M."/>
            <person name="Panagiotis P."/>
            <person name="Wilbrandt J."/>
            <person name="Tanja T."/>
        </authorList>
    </citation>
    <scope>NUCLEOTIDE SEQUENCE</scope>
    <source>
        <strain evidence="11">GBR_01_08_01A</strain>
        <tissue evidence="11">Thorax + abdomen</tissue>
    </source>
</reference>
<evidence type="ECO:0000256" key="2">
    <source>
        <dbReference type="ARBA" id="ARBA00004337"/>
    </source>
</evidence>
<keyword evidence="9" id="KW-0458">Lysosome</keyword>
<protein>
    <submittedName>
        <fullName evidence="11">Uncharacterized protein</fullName>
    </submittedName>
</protein>
<dbReference type="GO" id="GO:0005765">
    <property type="term" value="C:lysosomal membrane"/>
    <property type="evidence" value="ECO:0007669"/>
    <property type="project" value="UniProtKB-SubCell"/>
</dbReference>
<keyword evidence="4" id="KW-0813">Transport</keyword>
<dbReference type="EMBL" id="JAIFRP010000080">
    <property type="protein sequence ID" value="KAK2579772.1"/>
    <property type="molecule type" value="Genomic_DNA"/>
</dbReference>
<dbReference type="GO" id="GO:0005886">
    <property type="term" value="C:plasma membrane"/>
    <property type="evidence" value="ECO:0007669"/>
    <property type="project" value="TreeGrafter"/>
</dbReference>
<dbReference type="PANTHER" id="PTHR31525">
    <property type="entry name" value="HEME TRANSPORTER HRG1"/>
    <property type="match status" value="1"/>
</dbReference>
<evidence type="ECO:0000256" key="8">
    <source>
        <dbReference type="ARBA" id="ARBA00023136"/>
    </source>
</evidence>
<sequence>MLRDVLIHLIISAIGVVLGLVAFFVLFVGYGNHDVGFWSILSSALAAVCFHLHWIKGKESLDRWHTRVTLRNLNVVGFFNAVAGITALIWYLFLTFYQSIPILPISQSAAISAVWSFICGKWGVLLMFYSNKYELLIQEGSTPILNESTA</sequence>
<dbReference type="Pfam" id="PF16954">
    <property type="entry name" value="HRG"/>
    <property type="match status" value="1"/>
</dbReference>
<proteinExistence type="inferred from homology"/>
<dbReference type="GO" id="GO:0015232">
    <property type="term" value="F:heme transmembrane transporter activity"/>
    <property type="evidence" value="ECO:0007669"/>
    <property type="project" value="InterPro"/>
</dbReference>
<dbReference type="GO" id="GO:0020037">
    <property type="term" value="F:heme binding"/>
    <property type="evidence" value="ECO:0007669"/>
    <property type="project" value="TreeGrafter"/>
</dbReference>
<evidence type="ECO:0000256" key="10">
    <source>
        <dbReference type="SAM" id="Phobius"/>
    </source>
</evidence>
<evidence type="ECO:0000256" key="1">
    <source>
        <dbReference type="ARBA" id="ARBA00004155"/>
    </source>
</evidence>
<dbReference type="Proteomes" id="UP001258017">
    <property type="component" value="Unassembled WGS sequence"/>
</dbReference>
<name>A0AAD9RHF6_9HYME</name>
<feature type="transmembrane region" description="Helical" evidence="10">
    <location>
        <begin position="36"/>
        <end position="55"/>
    </location>
</feature>
<comment type="caution">
    <text evidence="11">The sequence shown here is derived from an EMBL/GenBank/DDBJ whole genome shotgun (WGS) entry which is preliminary data.</text>
</comment>
<evidence type="ECO:0000256" key="7">
    <source>
        <dbReference type="ARBA" id="ARBA00022989"/>
    </source>
</evidence>
<evidence type="ECO:0000256" key="9">
    <source>
        <dbReference type="ARBA" id="ARBA00023228"/>
    </source>
</evidence>
<dbReference type="GO" id="GO:0010008">
    <property type="term" value="C:endosome membrane"/>
    <property type="evidence" value="ECO:0007669"/>
    <property type="project" value="UniProtKB-SubCell"/>
</dbReference>
<organism evidence="11 12">
    <name type="scientific">Odynerus spinipes</name>
    <dbReference type="NCBI Taxonomy" id="1348599"/>
    <lineage>
        <taxon>Eukaryota</taxon>
        <taxon>Metazoa</taxon>
        <taxon>Ecdysozoa</taxon>
        <taxon>Arthropoda</taxon>
        <taxon>Hexapoda</taxon>
        <taxon>Insecta</taxon>
        <taxon>Pterygota</taxon>
        <taxon>Neoptera</taxon>
        <taxon>Endopterygota</taxon>
        <taxon>Hymenoptera</taxon>
        <taxon>Apocrita</taxon>
        <taxon>Aculeata</taxon>
        <taxon>Vespoidea</taxon>
        <taxon>Vespidae</taxon>
        <taxon>Eumeninae</taxon>
        <taxon>Odynerus</taxon>
    </lineage>
</organism>
<evidence type="ECO:0000256" key="4">
    <source>
        <dbReference type="ARBA" id="ARBA00022448"/>
    </source>
</evidence>
<evidence type="ECO:0000256" key="6">
    <source>
        <dbReference type="ARBA" id="ARBA00022753"/>
    </source>
</evidence>
<feature type="transmembrane region" description="Helical" evidence="10">
    <location>
        <begin position="75"/>
        <end position="97"/>
    </location>
</feature>
<dbReference type="PANTHER" id="PTHR31525:SF1">
    <property type="entry name" value="HEME TRANSPORTER HRG1"/>
    <property type="match status" value="1"/>
</dbReference>
<evidence type="ECO:0000313" key="11">
    <source>
        <dbReference type="EMBL" id="KAK2579772.1"/>
    </source>
</evidence>
<keyword evidence="12" id="KW-1185">Reference proteome</keyword>